<name>A0A413FLI0_9FIRM</name>
<gene>
    <name evidence="2" type="ORF">DWV29_02870</name>
</gene>
<dbReference type="CDD" id="cd06587">
    <property type="entry name" value="VOC"/>
    <property type="match status" value="1"/>
</dbReference>
<sequence length="138" mass="15835">MEVGQMREHVKCLHHVGIPTRDMDATVRFYTDLGAEVYFQKLDQEAGEPIRVVIFDFYGMKVEAYERRVTAGQPGAIDHIAFQVTGIEALYRKVRESGYTLMEECAGSVQPTTYWPQDIRWFIVIGPNGEKVEFSEIK</sequence>
<dbReference type="AlphaFoldDB" id="A0A413FLI0"/>
<evidence type="ECO:0000313" key="3">
    <source>
        <dbReference type="Proteomes" id="UP000283880"/>
    </source>
</evidence>
<reference evidence="2 3" key="1">
    <citation type="submission" date="2018-08" db="EMBL/GenBank/DDBJ databases">
        <title>A genome reference for cultivated species of the human gut microbiota.</title>
        <authorList>
            <person name="Zou Y."/>
            <person name="Xue W."/>
            <person name="Luo G."/>
        </authorList>
    </citation>
    <scope>NUCLEOTIDE SEQUENCE [LARGE SCALE GENOMIC DNA]</scope>
    <source>
        <strain evidence="2 3">AF04-15</strain>
    </source>
</reference>
<comment type="caution">
    <text evidence="2">The sequence shown here is derived from an EMBL/GenBank/DDBJ whole genome shotgun (WGS) entry which is preliminary data.</text>
</comment>
<evidence type="ECO:0000313" key="2">
    <source>
        <dbReference type="EMBL" id="RGX33162.1"/>
    </source>
</evidence>
<dbReference type="Proteomes" id="UP000283880">
    <property type="component" value="Unassembled WGS sequence"/>
</dbReference>
<protein>
    <submittedName>
        <fullName evidence="2">VOC family protein</fullName>
    </submittedName>
</protein>
<accession>A0A413FLI0</accession>
<dbReference type="SUPFAM" id="SSF54593">
    <property type="entry name" value="Glyoxalase/Bleomycin resistance protein/Dihydroxybiphenyl dioxygenase"/>
    <property type="match status" value="1"/>
</dbReference>
<dbReference type="Pfam" id="PF00903">
    <property type="entry name" value="Glyoxalase"/>
    <property type="match status" value="1"/>
</dbReference>
<dbReference type="InterPro" id="IPR029068">
    <property type="entry name" value="Glyas_Bleomycin-R_OHBP_Dase"/>
</dbReference>
<dbReference type="PROSITE" id="PS51819">
    <property type="entry name" value="VOC"/>
    <property type="match status" value="1"/>
</dbReference>
<evidence type="ECO:0000259" key="1">
    <source>
        <dbReference type="PROSITE" id="PS51819"/>
    </source>
</evidence>
<dbReference type="InterPro" id="IPR004360">
    <property type="entry name" value="Glyas_Fos-R_dOase_dom"/>
</dbReference>
<feature type="domain" description="VOC" evidence="1">
    <location>
        <begin position="12"/>
        <end position="137"/>
    </location>
</feature>
<dbReference type="Gene3D" id="3.10.180.10">
    <property type="entry name" value="2,3-Dihydroxybiphenyl 1,2-Dioxygenase, domain 1"/>
    <property type="match status" value="1"/>
</dbReference>
<dbReference type="OrthoDB" id="371072at2"/>
<dbReference type="InterPro" id="IPR037523">
    <property type="entry name" value="VOC_core"/>
</dbReference>
<organism evidence="2 3">
    <name type="scientific">Enterocloster asparagiformis</name>
    <dbReference type="NCBI Taxonomy" id="333367"/>
    <lineage>
        <taxon>Bacteria</taxon>
        <taxon>Bacillati</taxon>
        <taxon>Bacillota</taxon>
        <taxon>Clostridia</taxon>
        <taxon>Lachnospirales</taxon>
        <taxon>Lachnospiraceae</taxon>
        <taxon>Enterocloster</taxon>
    </lineage>
</organism>
<dbReference type="EMBL" id="QSBM01000001">
    <property type="protein sequence ID" value="RGX33162.1"/>
    <property type="molecule type" value="Genomic_DNA"/>
</dbReference>
<proteinExistence type="predicted"/>